<dbReference type="PANTHER" id="PTHR18947">
    <property type="entry name" value="HOOK PROTEINS"/>
    <property type="match status" value="1"/>
</dbReference>
<dbReference type="GO" id="GO:0005737">
    <property type="term" value="C:cytoplasm"/>
    <property type="evidence" value="ECO:0007669"/>
    <property type="project" value="TreeGrafter"/>
</dbReference>
<feature type="coiled-coil region" evidence="1">
    <location>
        <begin position="514"/>
        <end position="550"/>
    </location>
</feature>
<feature type="region of interest" description="Disordered" evidence="2">
    <location>
        <begin position="1716"/>
        <end position="1743"/>
    </location>
</feature>
<feature type="compositionally biased region" description="Low complexity" evidence="2">
    <location>
        <begin position="1077"/>
        <end position="1092"/>
    </location>
</feature>
<dbReference type="GO" id="GO:0051959">
    <property type="term" value="F:dynein light intermediate chain binding"/>
    <property type="evidence" value="ECO:0007669"/>
    <property type="project" value="TreeGrafter"/>
</dbReference>
<keyword evidence="1" id="KW-0175">Coiled coil</keyword>
<feature type="transmembrane region" description="Helical" evidence="3">
    <location>
        <begin position="92"/>
        <end position="125"/>
    </location>
</feature>
<gene>
    <name evidence="4" type="ORF">CEUSTIGMA_g6090.t1</name>
</gene>
<feature type="region of interest" description="Disordered" evidence="2">
    <location>
        <begin position="1347"/>
        <end position="1378"/>
    </location>
</feature>
<keyword evidence="3" id="KW-0472">Membrane</keyword>
<protein>
    <submittedName>
        <fullName evidence="4">Uncharacterized protein</fullName>
    </submittedName>
</protein>
<keyword evidence="3" id="KW-1133">Transmembrane helix</keyword>
<comment type="caution">
    <text evidence="4">The sequence shown here is derived from an EMBL/GenBank/DDBJ whole genome shotgun (WGS) entry which is preliminary data.</text>
</comment>
<dbReference type="PANTHER" id="PTHR18947:SF28">
    <property type="entry name" value="GIRDIN, ISOFORM A"/>
    <property type="match status" value="1"/>
</dbReference>
<keyword evidence="5" id="KW-1185">Reference proteome</keyword>
<feature type="coiled-coil region" evidence="1">
    <location>
        <begin position="622"/>
        <end position="656"/>
    </location>
</feature>
<feature type="region of interest" description="Disordered" evidence="2">
    <location>
        <begin position="1399"/>
        <end position="1439"/>
    </location>
</feature>
<evidence type="ECO:0000256" key="1">
    <source>
        <dbReference type="SAM" id="Coils"/>
    </source>
</evidence>
<name>A0A250X6Y5_9CHLO</name>
<feature type="region of interest" description="Disordered" evidence="2">
    <location>
        <begin position="1063"/>
        <end position="1092"/>
    </location>
</feature>
<dbReference type="STRING" id="1157962.A0A250X6Y5"/>
<evidence type="ECO:0000313" key="5">
    <source>
        <dbReference type="Proteomes" id="UP000232323"/>
    </source>
</evidence>
<sequence>MAMTPIMVIMMGIWTFFNMFMALAVRGETTESTLIRIGLTLRRIVAAATLIRIGMTLRRIVAAATLIRIGLTLRRIVAAATLIRIGLTLRRIVAAATLFMVMAACGIMMATAATIMVSMLVAMLACLMDIADTGSRVFDLRGLDILPQSLSLVQALRQELEDARREQLQLTMALDEHLGVDDAIGTLKSSAGSASGNNNANTAFLKNFTGPQQTSTGPRKLSWGSGRGTSSHHMSLRPQSAHPHLDSQSENEGSFYQPDTFETEEPIRSPSGRAGSAGMLRQTRTDSIVTCSPNAKTSGRTQELGKPHSTDIQLGASLSKPGPFCEAVGQSKASTPSSSAAASIPSGSAAASATLSQASGTDLKKQVLREVLSLVLEESGQKLDHFQLTTYAVAALLKQRTAQLVIDARKSAEAQALASVQVEKTAAAKQISKLGNARSSEKVDTEGVKSEADGRIAALHSEVQKLRSQVEVLQKEKRSADGKVAQLNRDVKFTAESLRASQEKVRALEGMCERNAKVSAKAQAEAQKAKLEAEKRVKEVMSQLQVMEAAAAREAEAIQASRKTVAEKEGSMNMQIQNLLSKIQAGEVQEKDLRMQLEESCSTAAVQRQVLECTQAIAQECQDAAREAMEGAELSIRELQTEVETWKAEYAHAMKSFHADVVAASKDLSALTGTLHSELSAYLLAVETQYDSMLVEVGGMEGLKGALETARTSREASIVLEKKLKETDSTKSQLSAERAQLEAEVRMLTMCQGDMRRELTAAGESMRKGEQERQDLLAQLKDLESKKKLAEQQFVELQNESEAKLKAMEAQSQEDSLRCRDSKNALMMEEGKRLLLESELQDIKRCLSALGDQRMQAVQEAMAEAISVAKAKVKDLMSRYFSPPNRDSLPNNCQQLPLTYSSDGLPSQPSPSLSLNITNQRQNANIPSGAGKPPQAPSYSPIHTPLPTMSKRGDHKAMISTPDSTSFMVPIPDSSSSPLSNLPHGFKTDGNDSHPDCHKVGAAAGASLSWQRQQQQAQDMTMAVGPQQCCLSHEELVGALERYVMRQSQVLVSSSVTNQVSAGGVDLNEDADGMQQRSASTTSSTGYTARAGVAASSVRDPLSEGITNSTEEQEKAAGLLPTRMGLSSASSHLSASNTLSKECGHNPELLSEFEKQLLWLEGSILLLLLDLRQQQRHMKEQQHQILKLQQSSLIHHNSITTTDHNFSPKQRSHASAASQPGYLTSNGRQSVSLHVSSTRGRATSPLSVSQSPISNNSVIRFPSASSSTALLDQDLLPERAMGTNTAFVIDDHAQRSSAVAHSLAAQMVRALAAEKAELQRQVRKLESPVREQPAPFTAYIPLRRSLSSGTSADSADNQGPSTALISTTAPSSSSGFNGRPLVSRVSSALRDSLSAAASLAGSGGLPEMSSRDCQAPVNSGSSSSSNRLKRSSEPSSSIVTQSYLHQHQKALQRLPGNGKQQGGISNNLPDIIHDDSDTHKEEASISSGPVDAVLPAMADGPSPSGAVVMPRRQDHDQQHLLLIDERRCPESEEADASSIVVVGRPSTIPAEESCKKGTAAEEGGSLNRSYGVEEVLAILEGFQGSGPGLGGSTRSSALACEDGLGSKPPWNGHHDRALNALNPKMPSLPTSRGLSSPQDHSKLMRAGSGRVAAPIRDLQQQQQQGLSPLALPLAASLGPIGKSAAGAAAFDIQYMGQGSALVGGKGSRSKALVPYLTSPAAPSGKQRIMSADGGSRRGAHSTS</sequence>
<feature type="compositionally biased region" description="Low complexity" evidence="2">
    <location>
        <begin position="901"/>
        <end position="915"/>
    </location>
</feature>
<evidence type="ECO:0000256" key="2">
    <source>
        <dbReference type="SAM" id="MobiDB-lite"/>
    </source>
</evidence>
<feature type="compositionally biased region" description="Polar residues" evidence="2">
    <location>
        <begin position="888"/>
        <end position="900"/>
    </location>
</feature>
<proteinExistence type="predicted"/>
<feature type="coiled-coil region" evidence="1">
    <location>
        <begin position="449"/>
        <end position="490"/>
    </location>
</feature>
<feature type="transmembrane region" description="Helical" evidence="3">
    <location>
        <begin position="6"/>
        <end position="25"/>
    </location>
</feature>
<feature type="region of interest" description="Disordered" evidence="2">
    <location>
        <begin position="882"/>
        <end position="954"/>
    </location>
</feature>
<feature type="region of interest" description="Disordered" evidence="2">
    <location>
        <begin position="1202"/>
        <end position="1249"/>
    </location>
</feature>
<evidence type="ECO:0000313" key="4">
    <source>
        <dbReference type="EMBL" id="GAX78652.1"/>
    </source>
</evidence>
<feature type="compositionally biased region" description="Polar residues" evidence="2">
    <location>
        <begin position="916"/>
        <end position="926"/>
    </location>
</feature>
<dbReference type="Proteomes" id="UP000232323">
    <property type="component" value="Unassembled WGS sequence"/>
</dbReference>
<feature type="compositionally biased region" description="Polar residues" evidence="2">
    <location>
        <begin position="1347"/>
        <end position="1376"/>
    </location>
</feature>
<keyword evidence="3" id="KW-0812">Transmembrane</keyword>
<dbReference type="GO" id="GO:0030705">
    <property type="term" value="P:cytoskeleton-dependent intracellular transport"/>
    <property type="evidence" value="ECO:0007669"/>
    <property type="project" value="TreeGrafter"/>
</dbReference>
<dbReference type="GO" id="GO:0005815">
    <property type="term" value="C:microtubule organizing center"/>
    <property type="evidence" value="ECO:0007669"/>
    <property type="project" value="TreeGrafter"/>
</dbReference>
<dbReference type="GO" id="GO:0031122">
    <property type="term" value="P:cytoplasmic microtubule organization"/>
    <property type="evidence" value="ECO:0007669"/>
    <property type="project" value="TreeGrafter"/>
</dbReference>
<evidence type="ECO:0000256" key="3">
    <source>
        <dbReference type="SAM" id="Phobius"/>
    </source>
</evidence>
<dbReference type="EMBL" id="BEGY01000034">
    <property type="protein sequence ID" value="GAX78652.1"/>
    <property type="molecule type" value="Genomic_DNA"/>
</dbReference>
<feature type="coiled-coil region" evidence="1">
    <location>
        <begin position="724"/>
        <end position="800"/>
    </location>
</feature>
<feature type="compositionally biased region" description="Polar residues" evidence="2">
    <location>
        <begin position="285"/>
        <end position="301"/>
    </location>
</feature>
<organism evidence="4 5">
    <name type="scientific">Chlamydomonas eustigma</name>
    <dbReference type="NCBI Taxonomy" id="1157962"/>
    <lineage>
        <taxon>Eukaryota</taxon>
        <taxon>Viridiplantae</taxon>
        <taxon>Chlorophyta</taxon>
        <taxon>core chlorophytes</taxon>
        <taxon>Chlorophyceae</taxon>
        <taxon>CS clade</taxon>
        <taxon>Chlamydomonadales</taxon>
        <taxon>Chlamydomonadaceae</taxon>
        <taxon>Chlamydomonas</taxon>
    </lineage>
</organism>
<dbReference type="GO" id="GO:0008017">
    <property type="term" value="F:microtubule binding"/>
    <property type="evidence" value="ECO:0007669"/>
    <property type="project" value="TreeGrafter"/>
</dbReference>
<reference evidence="4 5" key="1">
    <citation type="submission" date="2017-08" db="EMBL/GenBank/DDBJ databases">
        <title>Acidophilic green algal genome provides insights into adaptation to an acidic environment.</title>
        <authorList>
            <person name="Hirooka S."/>
            <person name="Hirose Y."/>
            <person name="Kanesaki Y."/>
            <person name="Higuchi S."/>
            <person name="Fujiwara T."/>
            <person name="Onuma R."/>
            <person name="Era A."/>
            <person name="Ohbayashi R."/>
            <person name="Uzuka A."/>
            <person name="Nozaki H."/>
            <person name="Yoshikawa H."/>
            <person name="Miyagishima S.Y."/>
        </authorList>
    </citation>
    <scope>NUCLEOTIDE SEQUENCE [LARGE SCALE GENOMIC DNA]</scope>
    <source>
        <strain evidence="4 5">NIES-2499</strain>
    </source>
</reference>
<feature type="coiled-coil region" evidence="1">
    <location>
        <begin position="146"/>
        <end position="173"/>
    </location>
</feature>
<feature type="compositionally biased region" description="Low complexity" evidence="2">
    <location>
        <begin position="190"/>
        <end position="203"/>
    </location>
</feature>
<accession>A0A250X6Y5</accession>
<feature type="region of interest" description="Disordered" evidence="2">
    <location>
        <begin position="190"/>
        <end position="312"/>
    </location>
</feature>